<dbReference type="Proteomes" id="UP001142055">
    <property type="component" value="Chromosome 3"/>
</dbReference>
<evidence type="ECO:0000256" key="2">
    <source>
        <dbReference type="SAM" id="Phobius"/>
    </source>
</evidence>
<dbReference type="InterPro" id="IPR002347">
    <property type="entry name" value="SDR_fam"/>
</dbReference>
<name>A0A9Q0M3H8_BLOTA</name>
<keyword evidence="4" id="KW-1185">Reference proteome</keyword>
<evidence type="ECO:0000313" key="3">
    <source>
        <dbReference type="EMBL" id="KAJ6217212.1"/>
    </source>
</evidence>
<dbReference type="SUPFAM" id="SSF51735">
    <property type="entry name" value="NAD(P)-binding Rossmann-fold domains"/>
    <property type="match status" value="1"/>
</dbReference>
<keyword evidence="2" id="KW-1133">Transmembrane helix</keyword>
<comment type="caution">
    <text evidence="3">The sequence shown here is derived from an EMBL/GenBank/DDBJ whole genome shotgun (WGS) entry which is preliminary data.</text>
</comment>
<dbReference type="GO" id="GO:0016491">
    <property type="term" value="F:oxidoreductase activity"/>
    <property type="evidence" value="ECO:0007669"/>
    <property type="project" value="UniProtKB-KW"/>
</dbReference>
<dbReference type="PANTHER" id="PTHR43157">
    <property type="entry name" value="PHOSPHATIDYLINOSITOL-GLYCAN BIOSYNTHESIS CLASS F PROTEIN-RELATED"/>
    <property type="match status" value="1"/>
</dbReference>
<dbReference type="Pfam" id="PF00106">
    <property type="entry name" value="adh_short"/>
    <property type="match status" value="1"/>
</dbReference>
<keyword evidence="2" id="KW-0472">Membrane</keyword>
<dbReference type="OMA" id="ANTRVEN"/>
<dbReference type="InterPro" id="IPR036291">
    <property type="entry name" value="NAD(P)-bd_dom_sf"/>
</dbReference>
<proteinExistence type="predicted"/>
<keyword evidence="2" id="KW-0812">Transmembrane</keyword>
<feature type="transmembrane region" description="Helical" evidence="2">
    <location>
        <begin position="44"/>
        <end position="65"/>
    </location>
</feature>
<dbReference type="PANTHER" id="PTHR43157:SF66">
    <property type="entry name" value="WW DOMAIN-CONTAINING OXIDOREDUCTASE-LIKE PROTEIN"/>
    <property type="match status" value="1"/>
</dbReference>
<dbReference type="Gene3D" id="3.40.50.720">
    <property type="entry name" value="NAD(P)-binding Rossmann-like Domain"/>
    <property type="match status" value="1"/>
</dbReference>
<dbReference type="EMBL" id="JAPWDV010000003">
    <property type="protein sequence ID" value="KAJ6217212.1"/>
    <property type="molecule type" value="Genomic_DNA"/>
</dbReference>
<evidence type="ECO:0000313" key="4">
    <source>
        <dbReference type="Proteomes" id="UP001142055"/>
    </source>
</evidence>
<keyword evidence="1" id="KW-0560">Oxidoreductase</keyword>
<organism evidence="3 4">
    <name type="scientific">Blomia tropicalis</name>
    <name type="common">Mite</name>
    <dbReference type="NCBI Taxonomy" id="40697"/>
    <lineage>
        <taxon>Eukaryota</taxon>
        <taxon>Metazoa</taxon>
        <taxon>Ecdysozoa</taxon>
        <taxon>Arthropoda</taxon>
        <taxon>Chelicerata</taxon>
        <taxon>Arachnida</taxon>
        <taxon>Acari</taxon>
        <taxon>Acariformes</taxon>
        <taxon>Sarcoptiformes</taxon>
        <taxon>Astigmata</taxon>
        <taxon>Glycyphagoidea</taxon>
        <taxon>Echimyopodidae</taxon>
        <taxon>Blomia</taxon>
    </lineage>
</organism>
<evidence type="ECO:0000256" key="1">
    <source>
        <dbReference type="ARBA" id="ARBA00023002"/>
    </source>
</evidence>
<sequence>MAPSIDSRLPSSESHQPYPQILPCESTITQTVSNAQLNIQWTSLTPFIVCVVTFGFISILLIRWFRTLTKVIHRTNSDDIHLNGKTVLITGASEGIGACLAKQLARKGSRLVLLCRDTVKATVVQEEILAENPTTDVIIHHLDLSSFTSIQICVSEILQSEQRIDYLVHCASVAYIPENTKSVDGNELHMATNHFGPFLLTHLLVDRMRSTANKYETIVKVIHLTQCYTELERSIYKI</sequence>
<dbReference type="AlphaFoldDB" id="A0A9Q0M3H8"/>
<reference evidence="3" key="1">
    <citation type="submission" date="2022-12" db="EMBL/GenBank/DDBJ databases">
        <title>Genome assemblies of Blomia tropicalis.</title>
        <authorList>
            <person name="Cui Y."/>
        </authorList>
    </citation>
    <scope>NUCLEOTIDE SEQUENCE</scope>
    <source>
        <tissue evidence="3">Adult mites</tissue>
    </source>
</reference>
<protein>
    <submittedName>
        <fullName evidence="3">Uncharacterized protein</fullName>
    </submittedName>
</protein>
<accession>A0A9Q0M3H8</accession>
<gene>
    <name evidence="3" type="ORF">RDWZM_008369</name>
</gene>